<dbReference type="GO" id="GO:0003712">
    <property type="term" value="F:transcription coregulator activity"/>
    <property type="evidence" value="ECO:0007669"/>
    <property type="project" value="TreeGrafter"/>
</dbReference>
<evidence type="ECO:0000259" key="6">
    <source>
        <dbReference type="PROSITE" id="PS50023"/>
    </source>
</evidence>
<evidence type="ECO:0000313" key="7">
    <source>
        <dbReference type="EMBL" id="CAF4256543.1"/>
    </source>
</evidence>
<evidence type="ECO:0000256" key="1">
    <source>
        <dbReference type="ARBA" id="ARBA00022723"/>
    </source>
</evidence>
<keyword evidence="8" id="KW-1185">Reference proteome</keyword>
<dbReference type="Gene3D" id="2.10.110.10">
    <property type="entry name" value="Cysteine Rich Protein"/>
    <property type="match status" value="2"/>
</dbReference>
<evidence type="ECO:0000256" key="3">
    <source>
        <dbReference type="ARBA" id="ARBA00022833"/>
    </source>
</evidence>
<name>A0A820F0L0_9BILA</name>
<keyword evidence="3 5" id="KW-0862">Zinc</keyword>
<gene>
    <name evidence="7" type="ORF">UJA718_LOCUS9885</name>
</gene>
<dbReference type="EMBL" id="CAJOBP010001131">
    <property type="protein sequence ID" value="CAF4256543.1"/>
    <property type="molecule type" value="Genomic_DNA"/>
</dbReference>
<dbReference type="InterPro" id="IPR001781">
    <property type="entry name" value="Znf_LIM"/>
</dbReference>
<dbReference type="PANTHER" id="PTHR24205">
    <property type="entry name" value="FOUR AND A HALF LIM DOMAINS PROTEIN"/>
    <property type="match status" value="1"/>
</dbReference>
<evidence type="ECO:0000256" key="4">
    <source>
        <dbReference type="ARBA" id="ARBA00023038"/>
    </source>
</evidence>
<comment type="caution">
    <text evidence="7">The sequence shown here is derived from an EMBL/GenBank/DDBJ whole genome shotgun (WGS) entry which is preliminary data.</text>
</comment>
<keyword evidence="1 5" id="KW-0479">Metal-binding</keyword>
<dbReference type="SUPFAM" id="SSF57716">
    <property type="entry name" value="Glucocorticoid receptor-like (DNA-binding domain)"/>
    <property type="match status" value="2"/>
</dbReference>
<keyword evidence="4 5" id="KW-0440">LIM domain</keyword>
<dbReference type="CDD" id="cd08368">
    <property type="entry name" value="LIM"/>
    <property type="match status" value="1"/>
</dbReference>
<dbReference type="PROSITE" id="PS50023">
    <property type="entry name" value="LIM_DOMAIN_2"/>
    <property type="match status" value="2"/>
</dbReference>
<proteinExistence type="predicted"/>
<evidence type="ECO:0000256" key="5">
    <source>
        <dbReference type="PROSITE-ProRule" id="PRU00125"/>
    </source>
</evidence>
<dbReference type="GO" id="GO:0005634">
    <property type="term" value="C:nucleus"/>
    <property type="evidence" value="ECO:0007669"/>
    <property type="project" value="TreeGrafter"/>
</dbReference>
<dbReference type="AlphaFoldDB" id="A0A820F0L0"/>
<accession>A0A820F0L0</accession>
<evidence type="ECO:0000256" key="2">
    <source>
        <dbReference type="ARBA" id="ARBA00022737"/>
    </source>
</evidence>
<dbReference type="SMART" id="SM00132">
    <property type="entry name" value="LIM"/>
    <property type="match status" value="2"/>
</dbReference>
<sequence length="162" mass="18255">MSSVILRAFGDLLRTVTCCSRMNSEGNIATCSGCQKPFPAGSRITEFDGKQFHPDCFACADCHKPITSQFYPFNSVTCKQPISAQSKISMVDGQPCCVNCYEDKHAKRCSRCQKAIVADVEYLEFEDKYWHKECFTCSKCQKCIAEESFYQDGNLILCKDCI</sequence>
<dbReference type="PROSITE" id="PS00478">
    <property type="entry name" value="LIM_DOMAIN_1"/>
    <property type="match status" value="2"/>
</dbReference>
<keyword evidence="2" id="KW-0677">Repeat</keyword>
<dbReference type="GO" id="GO:0030018">
    <property type="term" value="C:Z disc"/>
    <property type="evidence" value="ECO:0007669"/>
    <property type="project" value="TreeGrafter"/>
</dbReference>
<protein>
    <recommendedName>
        <fullName evidence="6">LIM zinc-binding domain-containing protein</fullName>
    </recommendedName>
</protein>
<reference evidence="7" key="1">
    <citation type="submission" date="2021-02" db="EMBL/GenBank/DDBJ databases">
        <authorList>
            <person name="Nowell W R."/>
        </authorList>
    </citation>
    <scope>NUCLEOTIDE SEQUENCE</scope>
</reference>
<feature type="domain" description="LIM zinc-binding" evidence="6">
    <location>
        <begin position="29"/>
        <end position="106"/>
    </location>
</feature>
<dbReference type="Pfam" id="PF00412">
    <property type="entry name" value="LIM"/>
    <property type="match status" value="2"/>
</dbReference>
<dbReference type="GO" id="GO:0046872">
    <property type="term" value="F:metal ion binding"/>
    <property type="evidence" value="ECO:0007669"/>
    <property type="project" value="UniProtKB-KW"/>
</dbReference>
<dbReference type="PANTHER" id="PTHR24205:SF16">
    <property type="entry name" value="GH01042P-RELATED"/>
    <property type="match status" value="1"/>
</dbReference>
<evidence type="ECO:0000313" key="8">
    <source>
        <dbReference type="Proteomes" id="UP000663873"/>
    </source>
</evidence>
<feature type="domain" description="LIM zinc-binding" evidence="6">
    <location>
        <begin position="107"/>
        <end position="162"/>
    </location>
</feature>
<organism evidence="7 8">
    <name type="scientific">Rotaria socialis</name>
    <dbReference type="NCBI Taxonomy" id="392032"/>
    <lineage>
        <taxon>Eukaryota</taxon>
        <taxon>Metazoa</taxon>
        <taxon>Spiralia</taxon>
        <taxon>Gnathifera</taxon>
        <taxon>Rotifera</taxon>
        <taxon>Eurotatoria</taxon>
        <taxon>Bdelloidea</taxon>
        <taxon>Philodinida</taxon>
        <taxon>Philodinidae</taxon>
        <taxon>Rotaria</taxon>
    </lineage>
</organism>
<dbReference type="Proteomes" id="UP000663873">
    <property type="component" value="Unassembled WGS sequence"/>
</dbReference>